<accession>A0A0W0ZFD4</accession>
<evidence type="ECO:0000313" key="2">
    <source>
        <dbReference type="Proteomes" id="UP000054926"/>
    </source>
</evidence>
<reference evidence="1 2" key="1">
    <citation type="submission" date="2015-11" db="EMBL/GenBank/DDBJ databases">
        <title>Genomic analysis of 38 Legionella species identifies large and diverse effector repertoires.</title>
        <authorList>
            <person name="Burstein D."/>
            <person name="Amaro F."/>
            <person name="Zusman T."/>
            <person name="Lifshitz Z."/>
            <person name="Cohen O."/>
            <person name="Gilbert J.A."/>
            <person name="Pupko T."/>
            <person name="Shuman H.A."/>
            <person name="Segal G."/>
        </authorList>
    </citation>
    <scope>NUCLEOTIDE SEQUENCE [LARGE SCALE GENOMIC DNA]</scope>
    <source>
        <strain evidence="1 2">IMVS3376</strain>
    </source>
</reference>
<dbReference type="PATRIC" id="fig|947033.5.peg.3827"/>
<sequence length="61" mass="6894">MLIRDSLLTKDGGYVYVNHAADDVVVDDVVVDDGDYFGMDYVHDDVAERNRYDGRLVLPES</sequence>
<gene>
    <name evidence="1" type="ORF">Lste_3601</name>
</gene>
<dbReference type="EMBL" id="LNYY01000021">
    <property type="protein sequence ID" value="KTD67395.1"/>
    <property type="molecule type" value="Genomic_DNA"/>
</dbReference>
<dbReference type="AlphaFoldDB" id="A0A0W0ZFD4"/>
<evidence type="ECO:0000313" key="1">
    <source>
        <dbReference type="EMBL" id="KTD67395.1"/>
    </source>
</evidence>
<comment type="caution">
    <text evidence="1">The sequence shown here is derived from an EMBL/GenBank/DDBJ whole genome shotgun (WGS) entry which is preliminary data.</text>
</comment>
<dbReference type="RefSeq" id="WP_157070794.1">
    <property type="nucleotide sequence ID" value="NZ_LNYY01000021.1"/>
</dbReference>
<keyword evidence="2" id="KW-1185">Reference proteome</keyword>
<dbReference type="Proteomes" id="UP000054926">
    <property type="component" value="Unassembled WGS sequence"/>
</dbReference>
<protein>
    <submittedName>
        <fullName evidence="1">Uncharacterized protein</fullName>
    </submittedName>
</protein>
<proteinExistence type="predicted"/>
<organism evidence="1 2">
    <name type="scientific">Legionella steelei</name>
    <dbReference type="NCBI Taxonomy" id="947033"/>
    <lineage>
        <taxon>Bacteria</taxon>
        <taxon>Pseudomonadati</taxon>
        <taxon>Pseudomonadota</taxon>
        <taxon>Gammaproteobacteria</taxon>
        <taxon>Legionellales</taxon>
        <taxon>Legionellaceae</taxon>
        <taxon>Legionella</taxon>
    </lineage>
</organism>
<dbReference type="STRING" id="947033.Lste_3601"/>
<name>A0A0W0ZFD4_9GAMM</name>